<evidence type="ECO:0000256" key="2">
    <source>
        <dbReference type="ARBA" id="ARBA00022795"/>
    </source>
</evidence>
<dbReference type="PANTHER" id="PTHR39190:SF1">
    <property type="entry name" value="FLAGELLAR ASSEMBLY FACTOR FLIW"/>
    <property type="match status" value="1"/>
</dbReference>
<protein>
    <recommendedName>
        <fullName evidence="4">Flagellar assembly factor FliW</fullName>
    </recommendedName>
</protein>
<sequence>MKIETKYQGTVEVSAEQQFHFPAGLPGFPEEQQYVLLPFLEELPYFILQSINTVELAFVVVDPYAFFADYEYQLNEASQHALQIEQAQDVATFVILTLKEPFKSSTANLQGPLVMNMKKRMGKQLVLNDARYKTKHPLFQAKEEDATCSY</sequence>
<dbReference type="Pfam" id="PF02623">
    <property type="entry name" value="FliW"/>
    <property type="match status" value="1"/>
</dbReference>
<dbReference type="PANTHER" id="PTHR39190">
    <property type="entry name" value="FLAGELLAR ASSEMBLY FACTOR FLIW"/>
    <property type="match status" value="1"/>
</dbReference>
<dbReference type="NCBIfam" id="NF009793">
    <property type="entry name" value="PRK13285.1-1"/>
    <property type="match status" value="1"/>
</dbReference>
<comment type="subcellular location">
    <subcellularLocation>
        <location evidence="4">Cytoplasm</location>
    </subcellularLocation>
</comment>
<evidence type="ECO:0000256" key="3">
    <source>
        <dbReference type="ARBA" id="ARBA00022845"/>
    </source>
</evidence>
<accession>A0ABR8QNM4</accession>
<keyword evidence="1 4" id="KW-0963">Cytoplasm</keyword>
<keyword evidence="6" id="KW-1185">Reference proteome</keyword>
<dbReference type="EMBL" id="JACSQT010000003">
    <property type="protein sequence ID" value="MBD7937103.1"/>
    <property type="molecule type" value="Genomic_DNA"/>
</dbReference>
<keyword evidence="5" id="KW-0966">Cell projection</keyword>
<reference evidence="5 6" key="1">
    <citation type="submission" date="2020-08" db="EMBL/GenBank/DDBJ databases">
        <title>A Genomic Blueprint of the Chicken Gut Microbiome.</title>
        <authorList>
            <person name="Gilroy R."/>
            <person name="Ravi A."/>
            <person name="Getino M."/>
            <person name="Pursley I."/>
            <person name="Horton D.L."/>
            <person name="Alikhan N.-F."/>
            <person name="Baker D."/>
            <person name="Gharbi K."/>
            <person name="Hall N."/>
            <person name="Watson M."/>
            <person name="Adriaenssens E.M."/>
            <person name="Foster-Nyarko E."/>
            <person name="Jarju S."/>
            <person name="Secka A."/>
            <person name="Antonio M."/>
            <person name="Oren A."/>
            <person name="Chaudhuri R."/>
            <person name="La Ragione R.M."/>
            <person name="Hildebrand F."/>
            <person name="Pallen M.J."/>
        </authorList>
    </citation>
    <scope>NUCLEOTIDE SEQUENCE [LARGE SCALE GENOMIC DNA]</scope>
    <source>
        <strain evidence="5 6">Sa5YUA1</strain>
    </source>
</reference>
<dbReference type="Gene3D" id="2.30.290.10">
    <property type="entry name" value="BH3618-like"/>
    <property type="match status" value="1"/>
</dbReference>
<keyword evidence="5" id="KW-0282">Flagellum</keyword>
<organism evidence="5 6">
    <name type="scientific">Cytobacillus stercorigallinarum</name>
    <dbReference type="NCBI Taxonomy" id="2762240"/>
    <lineage>
        <taxon>Bacteria</taxon>
        <taxon>Bacillati</taxon>
        <taxon>Bacillota</taxon>
        <taxon>Bacilli</taxon>
        <taxon>Bacillales</taxon>
        <taxon>Bacillaceae</taxon>
        <taxon>Cytobacillus</taxon>
    </lineage>
</organism>
<evidence type="ECO:0000256" key="1">
    <source>
        <dbReference type="ARBA" id="ARBA00022490"/>
    </source>
</evidence>
<keyword evidence="4" id="KW-0143">Chaperone</keyword>
<name>A0ABR8QNM4_9BACI</name>
<dbReference type="Proteomes" id="UP000657931">
    <property type="component" value="Unassembled WGS sequence"/>
</dbReference>
<evidence type="ECO:0000313" key="6">
    <source>
        <dbReference type="Proteomes" id="UP000657931"/>
    </source>
</evidence>
<dbReference type="RefSeq" id="WP_191813005.1">
    <property type="nucleotide sequence ID" value="NZ_JACSQT010000003.1"/>
</dbReference>
<proteinExistence type="inferred from homology"/>
<gene>
    <name evidence="4" type="primary">fliW</name>
    <name evidence="5" type="ORF">H9655_08670</name>
</gene>
<comment type="similarity">
    <text evidence="4">Belongs to the FliW family.</text>
</comment>
<keyword evidence="5" id="KW-0969">Cilium</keyword>
<dbReference type="SUPFAM" id="SSF141457">
    <property type="entry name" value="BH3618-like"/>
    <property type="match status" value="1"/>
</dbReference>
<comment type="subunit">
    <text evidence="4">Interacts with translational regulator CsrA and flagellin(s).</text>
</comment>
<dbReference type="InterPro" id="IPR024046">
    <property type="entry name" value="Flagellar_assmbl_FliW_dom_sf"/>
</dbReference>
<evidence type="ECO:0000313" key="5">
    <source>
        <dbReference type="EMBL" id="MBD7937103.1"/>
    </source>
</evidence>
<dbReference type="HAMAP" id="MF_01185">
    <property type="entry name" value="FliW"/>
    <property type="match status" value="1"/>
</dbReference>
<comment type="caution">
    <text evidence="5">The sequence shown here is derived from an EMBL/GenBank/DDBJ whole genome shotgun (WGS) entry which is preliminary data.</text>
</comment>
<evidence type="ECO:0000256" key="4">
    <source>
        <dbReference type="HAMAP-Rule" id="MF_01185"/>
    </source>
</evidence>
<keyword evidence="3 4" id="KW-0810">Translation regulation</keyword>
<comment type="function">
    <text evidence="4">Acts as an anti-CsrA protein, binds CsrA and prevents it from repressing translation of its target genes, one of which is flagellin. Binds to flagellin and participates in the assembly of the flagellum.</text>
</comment>
<keyword evidence="2 4" id="KW-1005">Bacterial flagellum biogenesis</keyword>
<dbReference type="InterPro" id="IPR003775">
    <property type="entry name" value="Flagellar_assembly_factor_FliW"/>
</dbReference>